<dbReference type="PANTHER" id="PTHR30466:SF1">
    <property type="entry name" value="FMN REDUCTASE (NADH) RUTF"/>
    <property type="match status" value="1"/>
</dbReference>
<dbReference type="GO" id="GO:0052874">
    <property type="term" value="F:FMN reductase (NADH) activity"/>
    <property type="evidence" value="ECO:0007669"/>
    <property type="project" value="UniProtKB-EC"/>
</dbReference>
<sequence length="167" mass="17747">MDMTMETVQADFKQAMRRLAATVAIVTSGTADDWTGMAATAVTSVATDPPTLLVAVNRNASLSPVLKQEGRFCVNLLAERHAEIVGIFSGQKKGRERFEVGDWIAAGNGLPILNDAVASLVCVVSATMEVATHTIFIGEVTEVYCHPTIDPLLWVDGRMACTGALPA</sequence>
<name>A0A1E7WUQ2_9BURK</name>
<dbReference type="InterPro" id="IPR050268">
    <property type="entry name" value="NADH-dep_flavin_reductase"/>
</dbReference>
<dbReference type="Gene3D" id="2.30.110.10">
    <property type="entry name" value="Electron Transport, Fmn-binding Protein, Chain A"/>
    <property type="match status" value="1"/>
</dbReference>
<evidence type="ECO:0000259" key="2">
    <source>
        <dbReference type="SMART" id="SM00903"/>
    </source>
</evidence>
<accession>A0A1E7WUQ2</accession>
<dbReference type="GO" id="GO:0010181">
    <property type="term" value="F:FMN binding"/>
    <property type="evidence" value="ECO:0007669"/>
    <property type="project" value="InterPro"/>
</dbReference>
<feature type="domain" description="Flavin reductase like" evidence="2">
    <location>
        <begin position="16"/>
        <end position="161"/>
    </location>
</feature>
<evidence type="ECO:0000256" key="1">
    <source>
        <dbReference type="ARBA" id="ARBA00023002"/>
    </source>
</evidence>
<dbReference type="AlphaFoldDB" id="A0A1E7WUQ2"/>
<keyword evidence="4" id="KW-1185">Reference proteome</keyword>
<reference evidence="4" key="1">
    <citation type="journal article" date="2016" name="Front. Microbiol.">
        <title>Molecular Keys to the Janthinobacterium and Duganella spp. Interaction with the Plant Pathogen Fusarium graminearum.</title>
        <authorList>
            <person name="Haack F.S."/>
            <person name="Poehlein A."/>
            <person name="Kroger C."/>
            <person name="Voigt C.A."/>
            <person name="Piepenbring M."/>
            <person name="Bode H.B."/>
            <person name="Daniel R."/>
            <person name="Schafer W."/>
            <person name="Streit W.R."/>
        </authorList>
    </citation>
    <scope>NUCLEOTIDE SEQUENCE [LARGE SCALE GENOMIC DNA]</scope>
    <source>
        <strain evidence="4">T54</strain>
    </source>
</reference>
<evidence type="ECO:0000313" key="3">
    <source>
        <dbReference type="EMBL" id="OFA03489.1"/>
    </source>
</evidence>
<gene>
    <name evidence="3" type="primary">rutF</name>
    <name evidence="3" type="ORF">DUPY_18710</name>
</gene>
<dbReference type="PANTHER" id="PTHR30466">
    <property type="entry name" value="FLAVIN REDUCTASE"/>
    <property type="match status" value="1"/>
</dbReference>
<dbReference type="Pfam" id="PF01613">
    <property type="entry name" value="Flavin_Reduct"/>
    <property type="match status" value="1"/>
</dbReference>
<dbReference type="InterPro" id="IPR012349">
    <property type="entry name" value="Split_barrel_FMN-bd"/>
</dbReference>
<protein>
    <submittedName>
        <fullName evidence="3">FMN reductase (NADH) RutF</fullName>
        <ecNumber evidence="3">1.5.1.42</ecNumber>
    </submittedName>
</protein>
<evidence type="ECO:0000313" key="4">
    <source>
        <dbReference type="Proteomes" id="UP000175989"/>
    </source>
</evidence>
<dbReference type="InterPro" id="IPR002563">
    <property type="entry name" value="Flavin_Rdtase-like_dom"/>
</dbReference>
<keyword evidence="1 3" id="KW-0560">Oxidoreductase</keyword>
<dbReference type="GO" id="GO:0006208">
    <property type="term" value="P:pyrimidine nucleobase catabolic process"/>
    <property type="evidence" value="ECO:0007669"/>
    <property type="project" value="TreeGrafter"/>
</dbReference>
<dbReference type="GO" id="GO:0042602">
    <property type="term" value="F:riboflavin reductase (NADPH) activity"/>
    <property type="evidence" value="ECO:0007669"/>
    <property type="project" value="TreeGrafter"/>
</dbReference>
<organism evidence="3 4">
    <name type="scientific">Duganella phyllosphaerae</name>
    <dbReference type="NCBI Taxonomy" id="762836"/>
    <lineage>
        <taxon>Bacteria</taxon>
        <taxon>Pseudomonadati</taxon>
        <taxon>Pseudomonadota</taxon>
        <taxon>Betaproteobacteria</taxon>
        <taxon>Burkholderiales</taxon>
        <taxon>Oxalobacteraceae</taxon>
        <taxon>Telluria group</taxon>
        <taxon>Duganella</taxon>
    </lineage>
</organism>
<proteinExistence type="predicted"/>
<dbReference type="EC" id="1.5.1.42" evidence="3"/>
<dbReference type="SMART" id="SM00903">
    <property type="entry name" value="Flavin_Reduct"/>
    <property type="match status" value="1"/>
</dbReference>
<dbReference type="EMBL" id="LROM01000072">
    <property type="protein sequence ID" value="OFA03489.1"/>
    <property type="molecule type" value="Genomic_DNA"/>
</dbReference>
<comment type="caution">
    <text evidence="3">The sequence shown here is derived from an EMBL/GenBank/DDBJ whole genome shotgun (WGS) entry which is preliminary data.</text>
</comment>
<dbReference type="Proteomes" id="UP000175989">
    <property type="component" value="Unassembled WGS sequence"/>
</dbReference>
<dbReference type="SUPFAM" id="SSF50475">
    <property type="entry name" value="FMN-binding split barrel"/>
    <property type="match status" value="1"/>
</dbReference>